<accession>W6MJT7</accession>
<evidence type="ECO:0000313" key="2">
    <source>
        <dbReference type="Proteomes" id="UP000019384"/>
    </source>
</evidence>
<keyword evidence="2" id="KW-1185">Reference proteome</keyword>
<dbReference type="EMBL" id="HG793126">
    <property type="protein sequence ID" value="CDK26253.1"/>
    <property type="molecule type" value="Genomic_DNA"/>
</dbReference>
<proteinExistence type="predicted"/>
<gene>
    <name evidence="1" type="ORF">KUCA_T00002224001</name>
</gene>
<dbReference type="Proteomes" id="UP000019384">
    <property type="component" value="Unassembled WGS sequence"/>
</dbReference>
<protein>
    <submittedName>
        <fullName evidence="1">Uncharacterized protein</fullName>
    </submittedName>
</protein>
<reference evidence="1" key="2">
    <citation type="submission" date="2014-02" db="EMBL/GenBank/DDBJ databases">
        <title>Complete DNA sequence of /Kuraishia capsulata/ illustrates novel genomic features among budding yeasts (/Saccharomycotina/).</title>
        <authorList>
            <person name="Morales L."/>
            <person name="Noel B."/>
            <person name="Porcel B."/>
            <person name="Marcet-Houben M."/>
            <person name="Hullo M-F."/>
            <person name="Sacerdot C."/>
            <person name="Tekaia F."/>
            <person name="Leh-Louis V."/>
            <person name="Despons L."/>
            <person name="Khanna V."/>
            <person name="Aury J-M."/>
            <person name="Barbe V."/>
            <person name="Couloux A."/>
            <person name="Labadie K."/>
            <person name="Pelletier E."/>
            <person name="Souciet J-L."/>
            <person name="Boekhout T."/>
            <person name="Gabaldon T."/>
            <person name="Wincker P."/>
            <person name="Dujon B."/>
        </authorList>
    </citation>
    <scope>NUCLEOTIDE SEQUENCE</scope>
    <source>
        <strain evidence="1">CBS 1993</strain>
    </source>
</reference>
<organism evidence="1 2">
    <name type="scientific">Kuraishia capsulata CBS 1993</name>
    <dbReference type="NCBI Taxonomy" id="1382522"/>
    <lineage>
        <taxon>Eukaryota</taxon>
        <taxon>Fungi</taxon>
        <taxon>Dikarya</taxon>
        <taxon>Ascomycota</taxon>
        <taxon>Saccharomycotina</taxon>
        <taxon>Pichiomycetes</taxon>
        <taxon>Pichiales</taxon>
        <taxon>Pichiaceae</taxon>
        <taxon>Kuraishia</taxon>
    </lineage>
</organism>
<evidence type="ECO:0000313" key="1">
    <source>
        <dbReference type="EMBL" id="CDK26253.1"/>
    </source>
</evidence>
<reference evidence="1" key="1">
    <citation type="submission" date="2013-12" db="EMBL/GenBank/DDBJ databases">
        <authorList>
            <person name="Genoscope - CEA"/>
        </authorList>
    </citation>
    <scope>NUCLEOTIDE SEQUENCE</scope>
    <source>
        <strain evidence="1">CBS 1993</strain>
    </source>
</reference>
<name>W6MJT7_9ASCO</name>
<sequence>MVVDGTGTRIV</sequence>
<dbReference type="HOGENOM" id="CLU_3437682_0_0_1"/>